<evidence type="ECO:0000313" key="2">
    <source>
        <dbReference type="EMBL" id="PAV18232.1"/>
    </source>
</evidence>
<dbReference type="PANTHER" id="PTHR36452:SF1">
    <property type="entry name" value="DUF2461 DOMAIN-CONTAINING PROTEIN"/>
    <property type="match status" value="1"/>
</dbReference>
<dbReference type="OrthoDB" id="2537769at2759"/>
<dbReference type="PANTHER" id="PTHR36452">
    <property type="entry name" value="CHROMOSOME 12, WHOLE GENOME SHOTGUN SEQUENCE"/>
    <property type="match status" value="1"/>
</dbReference>
<dbReference type="EMBL" id="NBII01000006">
    <property type="protein sequence ID" value="PAV18232.1"/>
    <property type="molecule type" value="Genomic_DNA"/>
</dbReference>
<feature type="compositionally biased region" description="Basic and acidic residues" evidence="1">
    <location>
        <begin position="24"/>
        <end position="36"/>
    </location>
</feature>
<name>A0A286UF29_9AGAM</name>
<dbReference type="Proteomes" id="UP000217199">
    <property type="component" value="Unassembled WGS sequence"/>
</dbReference>
<gene>
    <name evidence="2" type="ORF">PNOK_0671800</name>
</gene>
<feature type="compositionally biased region" description="Acidic residues" evidence="1">
    <location>
        <begin position="398"/>
        <end position="411"/>
    </location>
</feature>
<organism evidence="2 3">
    <name type="scientific">Pyrrhoderma noxium</name>
    <dbReference type="NCBI Taxonomy" id="2282107"/>
    <lineage>
        <taxon>Eukaryota</taxon>
        <taxon>Fungi</taxon>
        <taxon>Dikarya</taxon>
        <taxon>Basidiomycota</taxon>
        <taxon>Agaricomycotina</taxon>
        <taxon>Agaricomycetes</taxon>
        <taxon>Hymenochaetales</taxon>
        <taxon>Hymenochaetaceae</taxon>
        <taxon>Pyrrhoderma</taxon>
    </lineage>
</organism>
<dbReference type="STRING" id="2282107.A0A286UF29"/>
<protein>
    <submittedName>
        <fullName evidence="2">Uncharacterized protein</fullName>
    </submittedName>
</protein>
<dbReference type="Pfam" id="PF09365">
    <property type="entry name" value="DUF2461"/>
    <property type="match status" value="1"/>
</dbReference>
<accession>A0A286UF29</accession>
<dbReference type="AlphaFoldDB" id="A0A286UF29"/>
<feature type="region of interest" description="Disordered" evidence="1">
    <location>
        <begin position="1"/>
        <end position="138"/>
    </location>
</feature>
<evidence type="ECO:0000256" key="1">
    <source>
        <dbReference type="SAM" id="MobiDB-lite"/>
    </source>
</evidence>
<dbReference type="InterPro" id="IPR012808">
    <property type="entry name" value="CHP02453"/>
</dbReference>
<dbReference type="NCBIfam" id="TIGR02453">
    <property type="entry name" value="TIGR02453 family protein"/>
    <property type="match status" value="1"/>
</dbReference>
<reference evidence="2 3" key="1">
    <citation type="journal article" date="2017" name="Mol. Ecol.">
        <title>Comparative and population genomic landscape of Phellinus noxius: A hypervariable fungus causing root rot in trees.</title>
        <authorList>
            <person name="Chung C.L."/>
            <person name="Lee T.J."/>
            <person name="Akiba M."/>
            <person name="Lee H.H."/>
            <person name="Kuo T.H."/>
            <person name="Liu D."/>
            <person name="Ke H.M."/>
            <person name="Yokoi T."/>
            <person name="Roa M.B."/>
            <person name="Lu M.J."/>
            <person name="Chang Y.Y."/>
            <person name="Ann P.J."/>
            <person name="Tsai J.N."/>
            <person name="Chen C.Y."/>
            <person name="Tzean S.S."/>
            <person name="Ota Y."/>
            <person name="Hattori T."/>
            <person name="Sahashi N."/>
            <person name="Liou R.F."/>
            <person name="Kikuchi T."/>
            <person name="Tsai I.J."/>
        </authorList>
    </citation>
    <scope>NUCLEOTIDE SEQUENCE [LARGE SCALE GENOMIC DNA]</scope>
    <source>
        <strain evidence="2 3">FFPRI411160</strain>
    </source>
</reference>
<evidence type="ECO:0000313" key="3">
    <source>
        <dbReference type="Proteomes" id="UP000217199"/>
    </source>
</evidence>
<feature type="region of interest" description="Disordered" evidence="1">
    <location>
        <begin position="392"/>
        <end position="411"/>
    </location>
</feature>
<dbReference type="InParanoid" id="A0A286UF29"/>
<feature type="compositionally biased region" description="Basic residues" evidence="1">
    <location>
        <begin position="103"/>
        <end position="123"/>
    </location>
</feature>
<keyword evidence="3" id="KW-1185">Reference proteome</keyword>
<sequence length="411" mass="46849">MARPSRSTTKKESKPKGTRPSRTTKKENSIEFKEDNIIPTRSGPQKEKQPARKGKTPRRKVEESDESDEEEPVDETEEYSAETSEEELVDSDNLDDDDFNNSMKKRKRKSSPKKKQVSRKKKSKLDLEDSEEELAEGQEVVGTVVEAPKTGRVPPGQISQNTFDFLTKLKDPNCNDRTWFKLHEPVYRQAEREWKDFIDEFTPLLTEADEQIPVLPPNDVVHRIYRDIRFSNDKTPYKTNFSASFSRSGRKGIFAGYHLEVKPGGSLFAAGTWCPGKNELQTIRNNLLRSSRRLRQAINTPSFVDLFGKAEPNPKGKRQNIFGADDELKVAPKGIEKSHRDIDLLKCRSYAVVHYFEDKEVLDPNFKDEVKRVVAIARPFVHLLNDLMTVNQASESSSEGESEGDDEQGAN</sequence>
<proteinExistence type="predicted"/>
<feature type="compositionally biased region" description="Acidic residues" evidence="1">
    <location>
        <begin position="63"/>
        <end position="99"/>
    </location>
</feature>
<comment type="caution">
    <text evidence="2">The sequence shown here is derived from an EMBL/GenBank/DDBJ whole genome shotgun (WGS) entry which is preliminary data.</text>
</comment>